<feature type="transmembrane region" description="Helical" evidence="2">
    <location>
        <begin position="257"/>
        <end position="274"/>
    </location>
</feature>
<protein>
    <submittedName>
        <fullName evidence="3">Uncharacterized protein</fullName>
    </submittedName>
</protein>
<feature type="compositionally biased region" description="Polar residues" evidence="1">
    <location>
        <begin position="1"/>
        <end position="23"/>
    </location>
</feature>
<feature type="compositionally biased region" description="Polar residues" evidence="1">
    <location>
        <begin position="148"/>
        <end position="194"/>
    </location>
</feature>
<dbReference type="Proteomes" id="UP000187203">
    <property type="component" value="Unassembled WGS sequence"/>
</dbReference>
<comment type="caution">
    <text evidence="3">The sequence shown here is derived from an EMBL/GenBank/DDBJ whole genome shotgun (WGS) entry which is preliminary data.</text>
</comment>
<feature type="transmembrane region" description="Helical" evidence="2">
    <location>
        <begin position="227"/>
        <end position="250"/>
    </location>
</feature>
<reference evidence="4" key="1">
    <citation type="submission" date="2013-09" db="EMBL/GenBank/DDBJ databases">
        <title>Corchorus olitorius genome sequencing.</title>
        <authorList>
            <person name="Alam M."/>
            <person name="Haque M.S."/>
            <person name="Islam M.S."/>
            <person name="Emdad E.M."/>
            <person name="Islam M.M."/>
            <person name="Ahmed B."/>
            <person name="Halim A."/>
            <person name="Hossen Q.M.M."/>
            <person name="Hossain M.Z."/>
            <person name="Ahmed R."/>
            <person name="Khan M.M."/>
            <person name="Islam R."/>
            <person name="Rashid M.M."/>
            <person name="Khan S.A."/>
            <person name="Rahman M.S."/>
            <person name="Alam M."/>
            <person name="Yahiya A.S."/>
            <person name="Khan M.S."/>
            <person name="Azam M.S."/>
            <person name="Haque T."/>
            <person name="Lashkar M.Z.H."/>
            <person name="Akhand A.I."/>
            <person name="Morshed G."/>
            <person name="Roy S."/>
            <person name="Uddin K.S."/>
            <person name="Rabeya T."/>
            <person name="Hossain A.S."/>
            <person name="Chowdhury A."/>
            <person name="Snigdha A.R."/>
            <person name="Mortoza M.S."/>
            <person name="Matin S.A."/>
            <person name="Hoque S.M.E."/>
            <person name="Islam M.K."/>
            <person name="Roy D.K."/>
            <person name="Haider R."/>
            <person name="Moosa M.M."/>
            <person name="Elias S.M."/>
            <person name="Hasan A.M."/>
            <person name="Jahan S."/>
            <person name="Shafiuddin M."/>
            <person name="Mahmood N."/>
            <person name="Shommy N.S."/>
        </authorList>
    </citation>
    <scope>NUCLEOTIDE SEQUENCE [LARGE SCALE GENOMIC DNA]</scope>
    <source>
        <strain evidence="4">cv. O-4</strain>
    </source>
</reference>
<dbReference type="OrthoDB" id="340227at2759"/>
<feature type="region of interest" description="Disordered" evidence="1">
    <location>
        <begin position="1"/>
        <end position="121"/>
    </location>
</feature>
<evidence type="ECO:0000256" key="2">
    <source>
        <dbReference type="SAM" id="Phobius"/>
    </source>
</evidence>
<gene>
    <name evidence="3" type="ORF">COLO4_26105</name>
</gene>
<name>A0A1R3HYQ7_9ROSI</name>
<dbReference type="STRING" id="93759.A0A1R3HYQ7"/>
<evidence type="ECO:0000313" key="3">
    <source>
        <dbReference type="EMBL" id="OMO75488.1"/>
    </source>
</evidence>
<dbReference type="EMBL" id="AWUE01019205">
    <property type="protein sequence ID" value="OMO75488.1"/>
    <property type="molecule type" value="Genomic_DNA"/>
</dbReference>
<feature type="compositionally biased region" description="Low complexity" evidence="1">
    <location>
        <begin position="55"/>
        <end position="83"/>
    </location>
</feature>
<feature type="compositionally biased region" description="Low complexity" evidence="1">
    <location>
        <begin position="90"/>
        <end position="107"/>
    </location>
</feature>
<proteinExistence type="predicted"/>
<organism evidence="3 4">
    <name type="scientific">Corchorus olitorius</name>
    <dbReference type="NCBI Taxonomy" id="93759"/>
    <lineage>
        <taxon>Eukaryota</taxon>
        <taxon>Viridiplantae</taxon>
        <taxon>Streptophyta</taxon>
        <taxon>Embryophyta</taxon>
        <taxon>Tracheophyta</taxon>
        <taxon>Spermatophyta</taxon>
        <taxon>Magnoliopsida</taxon>
        <taxon>eudicotyledons</taxon>
        <taxon>Gunneridae</taxon>
        <taxon>Pentapetalae</taxon>
        <taxon>rosids</taxon>
        <taxon>malvids</taxon>
        <taxon>Malvales</taxon>
        <taxon>Malvaceae</taxon>
        <taxon>Grewioideae</taxon>
        <taxon>Apeibeae</taxon>
        <taxon>Corchorus</taxon>
    </lineage>
</organism>
<evidence type="ECO:0000256" key="1">
    <source>
        <dbReference type="SAM" id="MobiDB-lite"/>
    </source>
</evidence>
<keyword evidence="2" id="KW-0812">Transmembrane</keyword>
<evidence type="ECO:0000313" key="4">
    <source>
        <dbReference type="Proteomes" id="UP000187203"/>
    </source>
</evidence>
<sequence>MAMTADSSSPRGLSPQFRRTNLPSPWAQVVRGESGESESISVNHSPSSPPPSTASPPVASLPEQTIFSDCSPSKAASSHSSPSSSPPPDNSWAADGGSDSSNNNAAARSKKPAWNKPSNGVVEVSPVMGAASWPALSESARASPKSLADSTPKTVPDGSHSTSQGPVIPQSTQKQGTSNANHNSTHSRTMSGRQRTSKRGGNGGGGDRSEGMSTGILEEATIDHVEMVAIIGMIRTVEVMAVLGMVICSIRDLQGSFKGLLLLVLIILFHHSLWDNL</sequence>
<keyword evidence="2" id="KW-1133">Transmembrane helix</keyword>
<feature type="region of interest" description="Disordered" evidence="1">
    <location>
        <begin position="140"/>
        <end position="212"/>
    </location>
</feature>
<feature type="compositionally biased region" description="Low complexity" evidence="1">
    <location>
        <begin position="37"/>
        <end position="46"/>
    </location>
</feature>
<keyword evidence="4" id="KW-1185">Reference proteome</keyword>
<keyword evidence="2" id="KW-0472">Membrane</keyword>
<dbReference type="AlphaFoldDB" id="A0A1R3HYQ7"/>
<accession>A0A1R3HYQ7</accession>